<keyword evidence="2" id="KW-0145">Chemotaxis</keyword>
<dbReference type="InterPro" id="IPR051310">
    <property type="entry name" value="MCP_chemotaxis"/>
</dbReference>
<dbReference type="CDD" id="cd11386">
    <property type="entry name" value="MCP_signal"/>
    <property type="match status" value="1"/>
</dbReference>
<dbReference type="InterPro" id="IPR003660">
    <property type="entry name" value="HAMP_dom"/>
</dbReference>
<name>A0A7K1RHK0_AGRVI</name>
<dbReference type="Gene3D" id="1.10.287.950">
    <property type="entry name" value="Methyl-accepting chemotaxis protein"/>
    <property type="match status" value="1"/>
</dbReference>
<comment type="similarity">
    <text evidence="3">Belongs to the methyl-accepting chemotaxis (MCP) protein family.</text>
</comment>
<comment type="subcellular location">
    <subcellularLocation>
        <location evidence="1">Membrane</location>
    </subcellularLocation>
</comment>
<dbReference type="PROSITE" id="PS50885">
    <property type="entry name" value="HAMP"/>
    <property type="match status" value="2"/>
</dbReference>
<dbReference type="SMART" id="SM00304">
    <property type="entry name" value="HAMP"/>
    <property type="match status" value="2"/>
</dbReference>
<feature type="domain" description="HAMP" evidence="8">
    <location>
        <begin position="293"/>
        <end position="345"/>
    </location>
</feature>
<dbReference type="PANTHER" id="PTHR43531:SF11">
    <property type="entry name" value="METHYL-ACCEPTING CHEMOTAXIS PROTEIN 3"/>
    <property type="match status" value="1"/>
</dbReference>
<gene>
    <name evidence="9" type="ORF">GOZ88_15285</name>
</gene>
<dbReference type="GO" id="GO:0016020">
    <property type="term" value="C:membrane"/>
    <property type="evidence" value="ECO:0007669"/>
    <property type="project" value="UniProtKB-SubCell"/>
</dbReference>
<dbReference type="Pfam" id="PF00015">
    <property type="entry name" value="MCPsignal"/>
    <property type="match status" value="1"/>
</dbReference>
<keyword evidence="4" id="KW-0807">Transducer</keyword>
<dbReference type="GO" id="GO:0006935">
    <property type="term" value="P:chemotaxis"/>
    <property type="evidence" value="ECO:0007669"/>
    <property type="project" value="UniProtKB-KW"/>
</dbReference>
<dbReference type="Proteomes" id="UP000440716">
    <property type="component" value="Unassembled WGS sequence"/>
</dbReference>
<evidence type="ECO:0000313" key="10">
    <source>
        <dbReference type="Proteomes" id="UP000440716"/>
    </source>
</evidence>
<evidence type="ECO:0000256" key="2">
    <source>
        <dbReference type="ARBA" id="ARBA00022500"/>
    </source>
</evidence>
<protein>
    <submittedName>
        <fullName evidence="9">HAMP domain-containing protein</fullName>
    </submittedName>
</protein>
<feature type="transmembrane region" description="Helical" evidence="6">
    <location>
        <begin position="12"/>
        <end position="32"/>
    </location>
</feature>
<evidence type="ECO:0000256" key="1">
    <source>
        <dbReference type="ARBA" id="ARBA00004370"/>
    </source>
</evidence>
<evidence type="ECO:0000256" key="4">
    <source>
        <dbReference type="PROSITE-ProRule" id="PRU00284"/>
    </source>
</evidence>
<dbReference type="FunFam" id="1.10.287.950:FF:000001">
    <property type="entry name" value="Methyl-accepting chemotaxis sensory transducer"/>
    <property type="match status" value="1"/>
</dbReference>
<evidence type="ECO:0000259" key="7">
    <source>
        <dbReference type="PROSITE" id="PS50111"/>
    </source>
</evidence>
<keyword evidence="6" id="KW-0472">Membrane</keyword>
<dbReference type="InterPro" id="IPR004089">
    <property type="entry name" value="MCPsignal_dom"/>
</dbReference>
<evidence type="ECO:0000259" key="8">
    <source>
        <dbReference type="PROSITE" id="PS50885"/>
    </source>
</evidence>
<dbReference type="SMART" id="SM00283">
    <property type="entry name" value="MA"/>
    <property type="match status" value="1"/>
</dbReference>
<dbReference type="SUPFAM" id="SSF58104">
    <property type="entry name" value="Methyl-accepting chemotaxis protein (MCP) signaling domain"/>
    <property type="match status" value="1"/>
</dbReference>
<feature type="coiled-coil region" evidence="5">
    <location>
        <begin position="265"/>
        <end position="292"/>
    </location>
</feature>
<dbReference type="GO" id="GO:0004888">
    <property type="term" value="F:transmembrane signaling receptor activity"/>
    <property type="evidence" value="ECO:0007669"/>
    <property type="project" value="InterPro"/>
</dbReference>
<dbReference type="EMBL" id="WPHU01000006">
    <property type="protein sequence ID" value="MVA57465.1"/>
    <property type="molecule type" value="Genomic_DNA"/>
</dbReference>
<evidence type="ECO:0000256" key="5">
    <source>
        <dbReference type="SAM" id="Coils"/>
    </source>
</evidence>
<feature type="domain" description="Methyl-accepting transducer" evidence="7">
    <location>
        <begin position="350"/>
        <end position="579"/>
    </location>
</feature>
<dbReference type="Gene3D" id="6.10.340.10">
    <property type="match status" value="1"/>
</dbReference>
<dbReference type="AlphaFoldDB" id="A0A7K1RHK0"/>
<dbReference type="InterPro" id="IPR004090">
    <property type="entry name" value="Chemotax_Me-accpt_rcpt"/>
</dbReference>
<keyword evidence="5" id="KW-0175">Coiled coil</keyword>
<reference evidence="9 10" key="1">
    <citation type="submission" date="2019-12" db="EMBL/GenBank/DDBJ databases">
        <title>Whole-genome sequencing of Allorhizobium vitis.</title>
        <authorList>
            <person name="Gan H.M."/>
            <person name="Szegedi E."/>
            <person name="Burr T."/>
            <person name="Savka M.A."/>
        </authorList>
    </citation>
    <scope>NUCLEOTIDE SEQUENCE [LARGE SCALE GENOMIC DNA]</scope>
    <source>
        <strain evidence="9 10">CG415</strain>
    </source>
</reference>
<dbReference type="GO" id="GO:0007165">
    <property type="term" value="P:signal transduction"/>
    <property type="evidence" value="ECO:0007669"/>
    <property type="project" value="UniProtKB-KW"/>
</dbReference>
<keyword evidence="6" id="KW-1133">Transmembrane helix</keyword>
<comment type="caution">
    <text evidence="9">The sequence shown here is derived from an EMBL/GenBank/DDBJ whole genome shotgun (WGS) entry which is preliminary data.</text>
</comment>
<dbReference type="Pfam" id="PF00672">
    <property type="entry name" value="HAMP"/>
    <property type="match status" value="1"/>
</dbReference>
<feature type="transmembrane region" description="Helical" evidence="6">
    <location>
        <begin position="192"/>
        <end position="215"/>
    </location>
</feature>
<evidence type="ECO:0000256" key="6">
    <source>
        <dbReference type="SAM" id="Phobius"/>
    </source>
</evidence>
<dbReference type="PRINTS" id="PR00260">
    <property type="entry name" value="CHEMTRNSDUCR"/>
</dbReference>
<keyword evidence="6" id="KW-0812">Transmembrane</keyword>
<dbReference type="RefSeq" id="WP_156591668.1">
    <property type="nucleotide sequence ID" value="NZ_WPHU01000006.1"/>
</dbReference>
<dbReference type="PROSITE" id="PS50111">
    <property type="entry name" value="CHEMOTAXIS_TRANSDUC_2"/>
    <property type="match status" value="1"/>
</dbReference>
<organism evidence="9 10">
    <name type="scientific">Agrobacterium vitis</name>
    <name type="common">Rhizobium vitis</name>
    <dbReference type="NCBI Taxonomy" id="373"/>
    <lineage>
        <taxon>Bacteria</taxon>
        <taxon>Pseudomonadati</taxon>
        <taxon>Pseudomonadota</taxon>
        <taxon>Alphaproteobacteria</taxon>
        <taxon>Hyphomicrobiales</taxon>
        <taxon>Rhizobiaceae</taxon>
        <taxon>Rhizobium/Agrobacterium group</taxon>
        <taxon>Agrobacterium</taxon>
    </lineage>
</organism>
<dbReference type="PANTHER" id="PTHR43531">
    <property type="entry name" value="PROTEIN ICFG"/>
    <property type="match status" value="1"/>
</dbReference>
<proteinExistence type="inferred from homology"/>
<sequence>MSFLANASIRTKILSLIVPVCVISIGGLGYMASSYKSTDTKYSDFMTTDTVAASQMFRATTSLVAMGYGAYQMISYDAGSVDVTSIKTAYTDAISTVFKRLETAKALTPELSGDIDAFVSRARDIQALTDQAVKLVDDGKRPEARAVLLKVDPMIAKWRDDLRDWNNTNTTALLKKSDDLTDQTNSTILTSLSVLGGVMLMAVLLALFVTSRGIIGPIDKLRSRMIALANGETQQDVPGLARKDEVGQMAAAVGVFRDNAVERVRLEQETAANRSLSEKERLEREEQKAREAADIQFAVDNLANGLSHLSDGDVSYRIGQPFVAHLDGVRASFNSSAEKLQEALTHVAQNARAIDAGANEIKSAADDLAKRTEQQAASVEETAAALEQITTTVKDSTRRAQEAGTLVSRTKAGAEQSGEVVRRAVIAMEQIEKSSAEISNIISVIDEIAFQTNLLALNAGVEAARAGEAGKGFAVVAQEVRELAQRSANAAKDIKALITTSNSQVQSGVQLVGETGTALEAMVAEVQEINRHVSAIVEAAHEQSSGLQQINTAVNQMDQDTQKNAAMVEESTAASHGLAREVASLNQLLSQFKLAGGGQSGFNAGSAYAAPVRAAHPAQAPVASPARALGRKIASAFSGKSSATAAAADQSWEEF</sequence>
<accession>A0A7K1RHK0</accession>
<evidence type="ECO:0000313" key="9">
    <source>
        <dbReference type="EMBL" id="MVA57465.1"/>
    </source>
</evidence>
<feature type="domain" description="HAMP" evidence="8">
    <location>
        <begin position="212"/>
        <end position="265"/>
    </location>
</feature>
<dbReference type="CDD" id="cd06225">
    <property type="entry name" value="HAMP"/>
    <property type="match status" value="1"/>
</dbReference>
<evidence type="ECO:0000256" key="3">
    <source>
        <dbReference type="ARBA" id="ARBA00029447"/>
    </source>
</evidence>